<feature type="compositionally biased region" description="Polar residues" evidence="1">
    <location>
        <begin position="147"/>
        <end position="157"/>
    </location>
</feature>
<feature type="region of interest" description="Disordered" evidence="1">
    <location>
        <begin position="35"/>
        <end position="168"/>
    </location>
</feature>
<protein>
    <recommendedName>
        <fullName evidence="2">Mso1 N-terminal domain-containing protein</fullName>
    </recommendedName>
</protein>
<reference evidence="3 4" key="1">
    <citation type="submission" date="2020-12" db="EMBL/GenBank/DDBJ databases">
        <title>Metabolic potential, ecology and presence of endohyphal bacteria is reflected in genomic diversity of Mucoromycotina.</title>
        <authorList>
            <person name="Muszewska A."/>
            <person name="Okrasinska A."/>
            <person name="Steczkiewicz K."/>
            <person name="Drgas O."/>
            <person name="Orlowska M."/>
            <person name="Perlinska-Lenart U."/>
            <person name="Aleksandrzak-Piekarczyk T."/>
            <person name="Szatraj K."/>
            <person name="Zielenkiewicz U."/>
            <person name="Pilsyk S."/>
            <person name="Malc E."/>
            <person name="Mieczkowski P."/>
            <person name="Kruszewska J.S."/>
            <person name="Biernat P."/>
            <person name="Pawlowska J."/>
        </authorList>
    </citation>
    <scope>NUCLEOTIDE SEQUENCE [LARGE SCALE GENOMIC DNA]</scope>
    <source>
        <strain evidence="3 4">CBS 142.35</strain>
    </source>
</reference>
<feature type="compositionally biased region" description="Low complexity" evidence="1">
    <location>
        <begin position="74"/>
        <end position="104"/>
    </location>
</feature>
<feature type="compositionally biased region" description="Low complexity" evidence="1">
    <location>
        <begin position="455"/>
        <end position="481"/>
    </location>
</feature>
<organism evidence="3 4">
    <name type="scientific">Circinella minor</name>
    <dbReference type="NCBI Taxonomy" id="1195481"/>
    <lineage>
        <taxon>Eukaryota</taxon>
        <taxon>Fungi</taxon>
        <taxon>Fungi incertae sedis</taxon>
        <taxon>Mucoromycota</taxon>
        <taxon>Mucoromycotina</taxon>
        <taxon>Mucoromycetes</taxon>
        <taxon>Mucorales</taxon>
        <taxon>Lichtheimiaceae</taxon>
        <taxon>Circinella</taxon>
    </lineage>
</organism>
<feature type="compositionally biased region" description="Polar residues" evidence="1">
    <location>
        <begin position="341"/>
        <end position="350"/>
    </location>
</feature>
<dbReference type="Pfam" id="PF14475">
    <property type="entry name" value="Mso1_Sec1_bdg"/>
    <property type="match status" value="1"/>
</dbReference>
<name>A0A8H7VMY9_9FUNG</name>
<dbReference type="AlphaFoldDB" id="A0A8H7VMY9"/>
<feature type="region of interest" description="Disordered" evidence="1">
    <location>
        <begin position="200"/>
        <end position="222"/>
    </location>
</feature>
<feature type="compositionally biased region" description="Basic and acidic residues" evidence="1">
    <location>
        <begin position="397"/>
        <end position="407"/>
    </location>
</feature>
<feature type="compositionally biased region" description="Polar residues" evidence="1">
    <location>
        <begin position="379"/>
        <end position="396"/>
    </location>
</feature>
<dbReference type="InterPro" id="IPR028095">
    <property type="entry name" value="Mso1_N_dom"/>
</dbReference>
<feature type="region of interest" description="Disordered" evidence="1">
    <location>
        <begin position="244"/>
        <end position="509"/>
    </location>
</feature>
<comment type="caution">
    <text evidence="3">The sequence shown here is derived from an EMBL/GenBank/DDBJ whole genome shotgun (WGS) entry which is preliminary data.</text>
</comment>
<feature type="compositionally biased region" description="Basic and acidic residues" evidence="1">
    <location>
        <begin position="299"/>
        <end position="309"/>
    </location>
</feature>
<dbReference type="EMBL" id="JAEPRB010000084">
    <property type="protein sequence ID" value="KAG2222398.1"/>
    <property type="molecule type" value="Genomic_DNA"/>
</dbReference>
<accession>A0A8H7VMY9</accession>
<gene>
    <name evidence="3" type="ORF">INT45_006920</name>
</gene>
<evidence type="ECO:0000313" key="4">
    <source>
        <dbReference type="Proteomes" id="UP000646827"/>
    </source>
</evidence>
<evidence type="ECO:0000256" key="1">
    <source>
        <dbReference type="SAM" id="MobiDB-lite"/>
    </source>
</evidence>
<feature type="compositionally biased region" description="Basic and acidic residues" evidence="1">
    <location>
        <begin position="482"/>
        <end position="491"/>
    </location>
</feature>
<dbReference type="Proteomes" id="UP000646827">
    <property type="component" value="Unassembled WGS sequence"/>
</dbReference>
<feature type="compositionally biased region" description="Low complexity" evidence="1">
    <location>
        <begin position="112"/>
        <end position="128"/>
    </location>
</feature>
<evidence type="ECO:0000313" key="3">
    <source>
        <dbReference type="EMBL" id="KAG2222398.1"/>
    </source>
</evidence>
<sequence length="509" mass="58394">MGAQAVDYRVSKVIVCCKDCGQDVGLYPARHKCQDVVRPPLPPLPTKFDDSSNLRVPRKAIPSYDSNNNETNRSRPTSAASSNSSGTTNHNVTSDTSSATSTGSKWSRFVRSPSNNNIKTNPNNINNEGENDDDSFYYNNFAAHLPDQTSDSGSSPGQAGKKLWGKVRQNEKWKQLNEKYDKPKQTAKLWGKLVQATQTISDKIPSRDDRGPESDESDWEGETHVSRVLREYYEKKHEPLPRWLFDERAPQPKMNRYSNQRQSYEQDDSMLPPLDRQVNSSRPSKKKLWEADPEPQMSQREREREELRQRKQRPPPPSSSSLKDTTNNVYEHPSSEERSYRQQPNRSGTTHLDPYEDRPYSSRRAPVIEPTSHHHVDRSYTTNNITHSSSRRTTPSMDHDIYEDRHSSSRSANYRRPVENEGAGWKMSSRNKPPSRYGDDDNSSSRNYLNDRHVPAAARARSPSRYNDDISPSTSSDSYRYSARDRVRGPRDIPQQFSNRYNERGGGYF</sequence>
<evidence type="ECO:0000259" key="2">
    <source>
        <dbReference type="Pfam" id="PF14475"/>
    </source>
</evidence>
<feature type="compositionally biased region" description="Basic and acidic residues" evidence="1">
    <location>
        <begin position="204"/>
        <end position="213"/>
    </location>
</feature>
<keyword evidence="4" id="KW-1185">Reference proteome</keyword>
<proteinExistence type="predicted"/>
<dbReference type="OrthoDB" id="2683368at2759"/>
<feature type="domain" description="Mso1 N-terminal" evidence="2">
    <location>
        <begin position="213"/>
        <end position="244"/>
    </location>
</feature>